<dbReference type="AlphaFoldDB" id="A0A316U2K3"/>
<dbReference type="EMBL" id="KZ819335">
    <property type="protein sequence ID" value="PWN18623.1"/>
    <property type="molecule type" value="Genomic_DNA"/>
</dbReference>
<feature type="compositionally biased region" description="Low complexity" evidence="1">
    <location>
        <begin position="56"/>
        <end position="103"/>
    </location>
</feature>
<dbReference type="OrthoDB" id="2576541at2759"/>
<organism evidence="4 5">
    <name type="scientific">Pseudomicrostroma glucosiphilum</name>
    <dbReference type="NCBI Taxonomy" id="1684307"/>
    <lineage>
        <taxon>Eukaryota</taxon>
        <taxon>Fungi</taxon>
        <taxon>Dikarya</taxon>
        <taxon>Basidiomycota</taxon>
        <taxon>Ustilaginomycotina</taxon>
        <taxon>Exobasidiomycetes</taxon>
        <taxon>Microstromatales</taxon>
        <taxon>Microstromatales incertae sedis</taxon>
        <taxon>Pseudomicrostroma</taxon>
    </lineage>
</organism>
<keyword evidence="2" id="KW-1133">Transmembrane helix</keyword>
<feature type="region of interest" description="Disordered" evidence="1">
    <location>
        <begin position="361"/>
        <end position="436"/>
    </location>
</feature>
<feature type="chain" id="PRO_5016386707" description="REJ domain-containing protein" evidence="3">
    <location>
        <begin position="25"/>
        <end position="537"/>
    </location>
</feature>
<evidence type="ECO:0008006" key="6">
    <source>
        <dbReference type="Google" id="ProtNLM"/>
    </source>
</evidence>
<protein>
    <recommendedName>
        <fullName evidence="6">REJ domain-containing protein</fullName>
    </recommendedName>
</protein>
<feature type="signal peptide" evidence="3">
    <location>
        <begin position="1"/>
        <end position="24"/>
    </location>
</feature>
<feature type="compositionally biased region" description="Low complexity" evidence="1">
    <location>
        <begin position="512"/>
        <end position="537"/>
    </location>
</feature>
<proteinExistence type="predicted"/>
<evidence type="ECO:0000313" key="4">
    <source>
        <dbReference type="EMBL" id="PWN18623.1"/>
    </source>
</evidence>
<name>A0A316U2K3_9BASI</name>
<keyword evidence="5" id="KW-1185">Reference proteome</keyword>
<feature type="compositionally biased region" description="Low complexity" evidence="1">
    <location>
        <begin position="468"/>
        <end position="484"/>
    </location>
</feature>
<dbReference type="GeneID" id="37017179"/>
<evidence type="ECO:0000313" key="5">
    <source>
        <dbReference type="Proteomes" id="UP000245942"/>
    </source>
</evidence>
<feature type="transmembrane region" description="Helical" evidence="2">
    <location>
        <begin position="232"/>
        <end position="254"/>
    </location>
</feature>
<dbReference type="STRING" id="1684307.A0A316U2K3"/>
<evidence type="ECO:0000256" key="1">
    <source>
        <dbReference type="SAM" id="MobiDB-lite"/>
    </source>
</evidence>
<reference evidence="4 5" key="1">
    <citation type="journal article" date="2018" name="Mol. Biol. Evol.">
        <title>Broad Genomic Sampling Reveals a Smut Pathogenic Ancestry of the Fungal Clade Ustilaginomycotina.</title>
        <authorList>
            <person name="Kijpornyongpan T."/>
            <person name="Mondo S.J."/>
            <person name="Barry K."/>
            <person name="Sandor L."/>
            <person name="Lee J."/>
            <person name="Lipzen A."/>
            <person name="Pangilinan J."/>
            <person name="LaButti K."/>
            <person name="Hainaut M."/>
            <person name="Henrissat B."/>
            <person name="Grigoriev I.V."/>
            <person name="Spatafora J.W."/>
            <person name="Aime M.C."/>
        </authorList>
    </citation>
    <scope>NUCLEOTIDE SEQUENCE [LARGE SCALE GENOMIC DNA]</scope>
    <source>
        <strain evidence="4 5">MCA 4718</strain>
    </source>
</reference>
<sequence>MVLLRNTTLPPLVSILAFLIATSALAPANANASALDRMERRIRIAPLDILPRALFGSDDGSDSSTSDSLDGSDSATSSTPTTTAAASSTSSPSSPSSTSSSSDTAAAAASSSAAAQASSSSLSKVAAAASSSAAQQASLSASQAAASASQADAAASSSAARAASLASASAASRSAAASSTAAATAAASSFLATSTDAAGSIVVLTSTVQASTTQQPSATATSEADNSGSHTALIAGVSGAVGGLALLGGLVFLLMRFTGKRSGFDDGDADIKWPELKHAEGDVAAMQPLPARRTGGAGFDMGEDTYSDAGRLDDEDVDGRRSMTMSNIAGAGGYGDHMVTVAGAYGGSTVHLTGAGAYGGSNTSPYESNQQDYNQTGHEYGAAPDYLSAQGNGNNQAYYDDYSPSGASDVKSQSGRGGATESVAGGSTVGYPGAMMEPDLSSPHAYMNGYDDGGYGVASPPTNGASGGASNAGPYQDYQHQHQQAYSDVGVSSPQMNPQAYMSSPQMNPQAYNGHQQPNNYQGQYQNQQDYHNYGYR</sequence>
<evidence type="ECO:0000256" key="3">
    <source>
        <dbReference type="SAM" id="SignalP"/>
    </source>
</evidence>
<keyword evidence="3" id="KW-0732">Signal</keyword>
<feature type="compositionally biased region" description="Polar residues" evidence="1">
    <location>
        <begin position="490"/>
        <end position="511"/>
    </location>
</feature>
<feature type="region of interest" description="Disordered" evidence="1">
    <location>
        <begin position="293"/>
        <end position="318"/>
    </location>
</feature>
<keyword evidence="2" id="KW-0812">Transmembrane</keyword>
<evidence type="ECO:0000256" key="2">
    <source>
        <dbReference type="SAM" id="Phobius"/>
    </source>
</evidence>
<dbReference type="RefSeq" id="XP_025345783.1">
    <property type="nucleotide sequence ID" value="XM_025495445.1"/>
</dbReference>
<feature type="compositionally biased region" description="Polar residues" evidence="1">
    <location>
        <begin position="361"/>
        <end position="377"/>
    </location>
</feature>
<accession>A0A316U2K3</accession>
<dbReference type="Proteomes" id="UP000245942">
    <property type="component" value="Unassembled WGS sequence"/>
</dbReference>
<feature type="region of interest" description="Disordered" evidence="1">
    <location>
        <begin position="457"/>
        <end position="537"/>
    </location>
</feature>
<feature type="region of interest" description="Disordered" evidence="1">
    <location>
        <begin position="55"/>
        <end position="103"/>
    </location>
</feature>
<gene>
    <name evidence="4" type="ORF">BCV69DRAFT_68517</name>
</gene>
<keyword evidence="2" id="KW-0472">Membrane</keyword>